<dbReference type="InterPro" id="IPR013196">
    <property type="entry name" value="HTH_11"/>
</dbReference>
<dbReference type="Gene3D" id="1.10.10.10">
    <property type="entry name" value="Winged helix-like DNA-binding domain superfamily/Winged helix DNA-binding domain"/>
    <property type="match status" value="2"/>
</dbReference>
<sequence>MLSKTASEIMKVLIHQDDEFITYEKIAGLLEISQRSVHNYMKEIAAFCEEKGYQLIRQRGKGVCLNAGLHMKELQEAFPKERVSCETRKYRISYIVRTLIQSGEPYTAALFAEELFVSKATIRTDIEKANKALEPDKVLIRQIVGKGIEIRGKEFDLRKVLVCNNQKVLDTTERREETAPDYRIDPGSYARLMTQYRKNSVDKVVYSIQQLERQIGYQFNDYTFCMITEYVSNQMNRLKGKHFLEESMVNRLTLVEEIADWTDIFTGILNRQFQMNIDPREGLYLYILLLGAEVQNSSRIVNKKFFIEKEICIEDVAQNMIQYISSIVGRNFIEDPLLRTSVALFLNSSFVRVKFGFEIKNPFLDEIKQTYSAIFSACFTASKEYENLVGALPSEDEISYMAILFGGAMVPKKRDVNTVIIGSGGVGIAQIIARKIENKIRDINVISVLPANAGVMIDESQYDLVVTTVPSLKVKHPHVVYTTPVVGEQDVYRIKRQCNEMKAEKNNLKKQWTIKNLMQDDLILIESDPMTKKGLLKKACDMLKAGGYVEEGFFEDVLRRESISASVLGGGVAVPHGMANLVKKPAVVIIKTDQKVEWEEGSVDVIFLLALNFEDIQSTRAFFASFYEMTMEKNSANLIRKAKNKEEIKNVIMMNSD</sequence>
<dbReference type="SUPFAM" id="SSF55804">
    <property type="entry name" value="Phoshotransferase/anion transport protein"/>
    <property type="match status" value="1"/>
</dbReference>
<protein>
    <submittedName>
        <fullName evidence="4">Transcriptional antiterminator of lichenan operon, BglG family</fullName>
    </submittedName>
</protein>
<dbReference type="Proteomes" id="UP000298653">
    <property type="component" value="Chromosome"/>
</dbReference>
<organism evidence="4 5">
    <name type="scientific">Anaerostipes rhamnosivorans</name>
    <dbReference type="NCBI Taxonomy" id="1229621"/>
    <lineage>
        <taxon>Bacteria</taxon>
        <taxon>Bacillati</taxon>
        <taxon>Bacillota</taxon>
        <taxon>Clostridia</taxon>
        <taxon>Lachnospirales</taxon>
        <taxon>Lachnospiraceae</taxon>
        <taxon>Anaerostipes</taxon>
    </lineage>
</organism>
<dbReference type="PROSITE" id="PS51094">
    <property type="entry name" value="PTS_EIIA_TYPE_2"/>
    <property type="match status" value="1"/>
</dbReference>
<gene>
    <name evidence="4" type="ORF">AR1Y2_2998</name>
</gene>
<dbReference type="SUPFAM" id="SSF63520">
    <property type="entry name" value="PTS-regulatory domain, PRD"/>
    <property type="match status" value="2"/>
</dbReference>
<dbReference type="InterPro" id="IPR016152">
    <property type="entry name" value="PTrfase/Anion_transptr"/>
</dbReference>
<dbReference type="PANTHER" id="PTHR30185">
    <property type="entry name" value="CRYPTIC BETA-GLUCOSIDE BGL OPERON ANTITERMINATOR"/>
    <property type="match status" value="1"/>
</dbReference>
<name>A0A4P8IEZ4_9FIRM</name>
<dbReference type="InterPro" id="IPR002178">
    <property type="entry name" value="PTS_EIIA_type-2_dom"/>
</dbReference>
<evidence type="ECO:0000313" key="5">
    <source>
        <dbReference type="Proteomes" id="UP000298653"/>
    </source>
</evidence>
<dbReference type="Pfam" id="PF00874">
    <property type="entry name" value="PRD"/>
    <property type="match status" value="1"/>
</dbReference>
<dbReference type="EMBL" id="CP040058">
    <property type="protein sequence ID" value="QCP36452.1"/>
    <property type="molecule type" value="Genomic_DNA"/>
</dbReference>
<reference evidence="4 5" key="1">
    <citation type="submission" date="2019-05" db="EMBL/GenBank/DDBJ databases">
        <title>Complete genome sequencing of Anaerostipes rhamnosivorans.</title>
        <authorList>
            <person name="Bui T.P.N."/>
            <person name="de Vos W.M."/>
        </authorList>
    </citation>
    <scope>NUCLEOTIDE SEQUENCE [LARGE SCALE GENOMIC DNA]</scope>
    <source>
        <strain evidence="4 5">1y2</strain>
    </source>
</reference>
<dbReference type="Gene3D" id="3.40.930.10">
    <property type="entry name" value="Mannitol-specific EII, Chain A"/>
    <property type="match status" value="1"/>
</dbReference>
<dbReference type="InterPro" id="IPR011608">
    <property type="entry name" value="PRD"/>
</dbReference>
<dbReference type="InterPro" id="IPR036634">
    <property type="entry name" value="PRD_sf"/>
</dbReference>
<dbReference type="PROSITE" id="PS51372">
    <property type="entry name" value="PRD_2"/>
    <property type="match status" value="1"/>
</dbReference>
<dbReference type="RefSeq" id="WP_137329679.1">
    <property type="nucleotide sequence ID" value="NZ_CP040058.1"/>
</dbReference>
<dbReference type="GO" id="GO:0006355">
    <property type="term" value="P:regulation of DNA-templated transcription"/>
    <property type="evidence" value="ECO:0007669"/>
    <property type="project" value="InterPro"/>
</dbReference>
<dbReference type="Pfam" id="PF00359">
    <property type="entry name" value="PTS_EIIA_2"/>
    <property type="match status" value="1"/>
</dbReference>
<dbReference type="OrthoDB" id="3175596at2"/>
<dbReference type="PROSITE" id="PS00372">
    <property type="entry name" value="PTS_EIIA_TYPE_2_HIS"/>
    <property type="match status" value="1"/>
</dbReference>
<dbReference type="KEGG" id="arf:AR1Y2_2998"/>
<dbReference type="CDD" id="cd00211">
    <property type="entry name" value="PTS_IIA_fru"/>
    <property type="match status" value="1"/>
</dbReference>
<dbReference type="AlphaFoldDB" id="A0A4P8IEZ4"/>
<keyword evidence="1" id="KW-0677">Repeat</keyword>
<dbReference type="InterPro" id="IPR036388">
    <property type="entry name" value="WH-like_DNA-bd_sf"/>
</dbReference>
<proteinExistence type="predicted"/>
<evidence type="ECO:0000256" key="1">
    <source>
        <dbReference type="ARBA" id="ARBA00022737"/>
    </source>
</evidence>
<feature type="domain" description="PRD" evidence="3">
    <location>
        <begin position="308"/>
        <end position="415"/>
    </location>
</feature>
<accession>A0A4P8IEZ4</accession>
<feature type="domain" description="PTS EIIA type-2" evidence="2">
    <location>
        <begin position="516"/>
        <end position="655"/>
    </location>
</feature>
<evidence type="ECO:0000259" key="3">
    <source>
        <dbReference type="PROSITE" id="PS51372"/>
    </source>
</evidence>
<evidence type="ECO:0000313" key="4">
    <source>
        <dbReference type="EMBL" id="QCP36452.1"/>
    </source>
</evidence>
<keyword evidence="5" id="KW-1185">Reference proteome</keyword>
<dbReference type="Pfam" id="PF08279">
    <property type="entry name" value="HTH_11"/>
    <property type="match status" value="1"/>
</dbReference>
<evidence type="ECO:0000259" key="2">
    <source>
        <dbReference type="PROSITE" id="PS51094"/>
    </source>
</evidence>
<dbReference type="Gene3D" id="1.10.1790.10">
    <property type="entry name" value="PRD domain"/>
    <property type="match status" value="1"/>
</dbReference>
<dbReference type="PANTHER" id="PTHR30185:SF13">
    <property type="entry name" value="LICABCH OPERON REGULATOR-RELATED"/>
    <property type="match status" value="1"/>
</dbReference>
<dbReference type="InterPro" id="IPR050661">
    <property type="entry name" value="BglG_antiterminators"/>
</dbReference>
<dbReference type="CDD" id="cd05568">
    <property type="entry name" value="PTS_IIB_bgl_like"/>
    <property type="match status" value="1"/>
</dbReference>